<dbReference type="UniPathway" id="UPA00253">
    <property type="reaction ID" value="UER00457"/>
</dbReference>
<dbReference type="NCBIfam" id="TIGR01513">
    <property type="entry name" value="NAPRTase_put"/>
    <property type="match status" value="1"/>
</dbReference>
<dbReference type="PANTHER" id="PTHR11098">
    <property type="entry name" value="NICOTINATE PHOSPHORIBOSYLTRANSFERASE"/>
    <property type="match status" value="1"/>
</dbReference>
<dbReference type="SUPFAM" id="SSF51690">
    <property type="entry name" value="Nicotinate/Quinolinate PRTase C-terminal domain-like"/>
    <property type="match status" value="1"/>
</dbReference>
<dbReference type="OrthoDB" id="9771406at2"/>
<dbReference type="SUPFAM" id="SSF54675">
    <property type="entry name" value="Nicotinate/Quinolinate PRTase N-terminal domain-like"/>
    <property type="match status" value="1"/>
</dbReference>
<dbReference type="Gene3D" id="3.20.140.10">
    <property type="entry name" value="nicotinate phosphoribosyltransferase"/>
    <property type="match status" value="2"/>
</dbReference>
<dbReference type="CDD" id="cd01570">
    <property type="entry name" value="NAPRTase_A"/>
    <property type="match status" value="1"/>
</dbReference>
<evidence type="ECO:0000256" key="6">
    <source>
        <dbReference type="ARBA" id="ARBA00022642"/>
    </source>
</evidence>
<dbReference type="STRING" id="1069081.SAMN05660197_1672"/>
<comment type="catalytic activity">
    <reaction evidence="8 9">
        <text>5-phospho-alpha-D-ribose 1-diphosphate + nicotinate + ATP + H2O = nicotinate beta-D-ribonucleotide + ADP + phosphate + diphosphate</text>
        <dbReference type="Rhea" id="RHEA:36163"/>
        <dbReference type="ChEBI" id="CHEBI:15377"/>
        <dbReference type="ChEBI" id="CHEBI:30616"/>
        <dbReference type="ChEBI" id="CHEBI:32544"/>
        <dbReference type="ChEBI" id="CHEBI:33019"/>
        <dbReference type="ChEBI" id="CHEBI:43474"/>
        <dbReference type="ChEBI" id="CHEBI:57502"/>
        <dbReference type="ChEBI" id="CHEBI:58017"/>
        <dbReference type="ChEBI" id="CHEBI:456216"/>
        <dbReference type="EC" id="6.3.4.21"/>
    </reaction>
</comment>
<sequence>MPFGFVCKKDFPLLCDLYELTMAQIYFKKGMNQRAVFDFFIRPNKKRVYYVMAGLEQLLYYLEHLRFGKEEIAYLRSLGIFEEEFLEYLSHFRFSGEMWAVEEGEIVFANEPLVSVKAPLIEAQIIETFLINTLQHPILVATKAARCYSVAQGTVLVDFGLRRAHGTDAGMKAARSAYIAGFAGTSNMLAGKKFGIPVIGTMAHSFILAHKNEIEAFKDFLAQYPENAVLLVDTFDTLQGVKNAIKAVKSMGMKHFKGIRLDSGDIATLAVQARKMLDNAGFKDTKIIVSGGLNEYKIKELLEQKIPIDGWGVGTELVVSADVPYLDCAYKLVEYADKPKMKLSPHKVTLPAQKQIFRFESGGEFQKDIIDLFDNSHEGSKKLLQKVMDNGEICYELPSLQQIQECFKHNITMLPKKFLDITSDEPYVPQIGKALQDLCEKLKTP</sequence>
<proteinExistence type="inferred from homology"/>
<protein>
    <recommendedName>
        <fullName evidence="3 9">Nicotinate phosphoribosyltransferase</fullName>
        <ecNumber evidence="3 9">6.3.4.21</ecNumber>
    </recommendedName>
</protein>
<comment type="pathway">
    <text evidence="1 9">Cofactor biosynthesis; NAD(+) biosynthesis; nicotinate D-ribonucleotide from nicotinate: step 1/1.</text>
</comment>
<feature type="domain" description="Nicotinate phosphoribosyltransferase N-terminal" evidence="11">
    <location>
        <begin position="13"/>
        <end position="134"/>
    </location>
</feature>
<dbReference type="PIRSF" id="PIRSF000484">
    <property type="entry name" value="NAPRT"/>
    <property type="match status" value="1"/>
</dbReference>
<dbReference type="NCBIfam" id="NF009131">
    <property type="entry name" value="PRK12484.1"/>
    <property type="match status" value="1"/>
</dbReference>
<dbReference type="FunFam" id="3.20.20.70:FF:000076">
    <property type="entry name" value="Nicotinate phosphoribosyltransferase"/>
    <property type="match status" value="1"/>
</dbReference>
<dbReference type="EC" id="6.3.4.21" evidence="3 9"/>
<dbReference type="Proteomes" id="UP000192602">
    <property type="component" value="Unassembled WGS sequence"/>
</dbReference>
<dbReference type="AlphaFoldDB" id="A0A1W1WUZ2"/>
<dbReference type="NCBIfam" id="NF006696">
    <property type="entry name" value="PRK09243.1-3"/>
    <property type="match status" value="1"/>
</dbReference>
<accession>A0A1W1WUZ2</accession>
<evidence type="ECO:0000259" key="12">
    <source>
        <dbReference type="Pfam" id="PF17956"/>
    </source>
</evidence>
<comment type="similarity">
    <text evidence="2 9">Belongs to the NAPRTase family.</text>
</comment>
<name>A0A1W1WUZ2_9BACT</name>
<dbReference type="InterPro" id="IPR007229">
    <property type="entry name" value="Nic_PRibTrfase-Fam"/>
</dbReference>
<dbReference type="NCBIfam" id="NF006695">
    <property type="entry name" value="PRK09243.1-2"/>
    <property type="match status" value="1"/>
</dbReference>
<dbReference type="InterPro" id="IPR013785">
    <property type="entry name" value="Aldolase_TIM"/>
</dbReference>
<evidence type="ECO:0000256" key="3">
    <source>
        <dbReference type="ARBA" id="ARBA00013236"/>
    </source>
</evidence>
<reference evidence="14" key="1">
    <citation type="submission" date="2017-04" db="EMBL/GenBank/DDBJ databases">
        <authorList>
            <person name="Varghese N."/>
            <person name="Submissions S."/>
        </authorList>
    </citation>
    <scope>NUCLEOTIDE SEQUENCE [LARGE SCALE GENOMIC DNA]</scope>
    <source>
        <strain evidence="14">DSM 16512</strain>
    </source>
</reference>
<evidence type="ECO:0000256" key="7">
    <source>
        <dbReference type="ARBA" id="ARBA00022679"/>
    </source>
</evidence>
<keyword evidence="5 9" id="KW-0436">Ligase</keyword>
<organism evidence="13 14">
    <name type="scientific">Nitratiruptor tergarcus DSM 16512</name>
    <dbReference type="NCBI Taxonomy" id="1069081"/>
    <lineage>
        <taxon>Bacteria</taxon>
        <taxon>Pseudomonadati</taxon>
        <taxon>Campylobacterota</taxon>
        <taxon>Epsilonproteobacteria</taxon>
        <taxon>Nautiliales</taxon>
        <taxon>Nitratiruptoraceae</taxon>
        <taxon>Nitratiruptor</taxon>
    </lineage>
</organism>
<dbReference type="GO" id="GO:0034355">
    <property type="term" value="P:NAD+ biosynthetic process via the salvage pathway"/>
    <property type="evidence" value="ECO:0007669"/>
    <property type="project" value="TreeGrafter"/>
</dbReference>
<dbReference type="Gene3D" id="3.20.20.70">
    <property type="entry name" value="Aldolase class I"/>
    <property type="match status" value="1"/>
</dbReference>
<dbReference type="GO" id="GO:0004516">
    <property type="term" value="F:nicotinate phosphoribosyltransferase activity"/>
    <property type="evidence" value="ECO:0007669"/>
    <property type="project" value="UniProtKB-UniRule"/>
</dbReference>
<evidence type="ECO:0000259" key="11">
    <source>
        <dbReference type="Pfam" id="PF17767"/>
    </source>
</evidence>
<keyword evidence="4" id="KW-0597">Phosphoprotein</keyword>
<keyword evidence="13" id="KW-0328">Glycosyltransferase</keyword>
<comment type="function">
    <text evidence="9">Catalyzes the first step in the biosynthesis of NAD from nicotinic acid, the ATP-dependent synthesis of beta-nicotinate D-ribonucleotide from nicotinate and 5-phospho-D-ribose 1-phosphate.</text>
</comment>
<evidence type="ECO:0000259" key="10">
    <source>
        <dbReference type="Pfam" id="PF04095"/>
    </source>
</evidence>
<dbReference type="GO" id="GO:0005829">
    <property type="term" value="C:cytosol"/>
    <property type="evidence" value="ECO:0007669"/>
    <property type="project" value="TreeGrafter"/>
</dbReference>
<keyword evidence="14" id="KW-1185">Reference proteome</keyword>
<dbReference type="InterPro" id="IPR006405">
    <property type="entry name" value="Nic_PRibTrfase_pncB"/>
</dbReference>
<keyword evidence="7 9" id="KW-0808">Transferase</keyword>
<feature type="domain" description="Nicotinate/nicotinamide phosphoribosyltransferase" evidence="10">
    <location>
        <begin position="156"/>
        <end position="332"/>
    </location>
</feature>
<evidence type="ECO:0000256" key="1">
    <source>
        <dbReference type="ARBA" id="ARBA00004952"/>
    </source>
</evidence>
<dbReference type="Pfam" id="PF17767">
    <property type="entry name" value="NAPRTase_N"/>
    <property type="match status" value="1"/>
</dbReference>
<evidence type="ECO:0000313" key="14">
    <source>
        <dbReference type="Proteomes" id="UP000192602"/>
    </source>
</evidence>
<dbReference type="Pfam" id="PF17956">
    <property type="entry name" value="NAPRTase_C"/>
    <property type="match status" value="1"/>
</dbReference>
<evidence type="ECO:0000313" key="13">
    <source>
        <dbReference type="EMBL" id="SMC09850.1"/>
    </source>
</evidence>
<dbReference type="InterPro" id="IPR041525">
    <property type="entry name" value="N/Namide_PRibTrfase"/>
</dbReference>
<evidence type="ECO:0000256" key="5">
    <source>
        <dbReference type="ARBA" id="ARBA00022598"/>
    </source>
</evidence>
<evidence type="ECO:0000256" key="8">
    <source>
        <dbReference type="ARBA" id="ARBA00048668"/>
    </source>
</evidence>
<gene>
    <name evidence="13" type="ORF">SAMN05660197_1672</name>
</gene>
<keyword evidence="6 9" id="KW-0662">Pyridine nucleotide biosynthesis</keyword>
<dbReference type="InterPro" id="IPR040727">
    <property type="entry name" value="NAPRTase_N"/>
</dbReference>
<feature type="domain" description="Nicotinate phosphoribosyltransferase C-terminal" evidence="12">
    <location>
        <begin position="381"/>
        <end position="436"/>
    </location>
</feature>
<comment type="PTM">
    <text evidence="9">Transiently phosphorylated on a His residue during the reaction cycle. Phosphorylation strongly increases the affinity for substrates and increases the rate of nicotinate D-ribonucleotide production. Dephosphorylation regenerates the low-affinity form of the enzyme, leading to product release.</text>
</comment>
<evidence type="ECO:0000256" key="2">
    <source>
        <dbReference type="ARBA" id="ARBA00010897"/>
    </source>
</evidence>
<dbReference type="EMBL" id="FWWZ01000001">
    <property type="protein sequence ID" value="SMC09850.1"/>
    <property type="molecule type" value="Genomic_DNA"/>
</dbReference>
<dbReference type="PANTHER" id="PTHR11098:SF1">
    <property type="entry name" value="NICOTINATE PHOSPHORIBOSYLTRANSFERASE"/>
    <property type="match status" value="1"/>
</dbReference>
<evidence type="ECO:0000256" key="9">
    <source>
        <dbReference type="RuleBase" id="RU365100"/>
    </source>
</evidence>
<dbReference type="RefSeq" id="WP_084276132.1">
    <property type="nucleotide sequence ID" value="NZ_AP026671.1"/>
</dbReference>
<dbReference type="Pfam" id="PF04095">
    <property type="entry name" value="NAPRTase"/>
    <property type="match status" value="1"/>
</dbReference>
<dbReference type="InterPro" id="IPR041619">
    <property type="entry name" value="NAPRTase_C"/>
</dbReference>
<dbReference type="InterPro" id="IPR036068">
    <property type="entry name" value="Nicotinate_pribotase-like_C"/>
</dbReference>
<evidence type="ECO:0000256" key="4">
    <source>
        <dbReference type="ARBA" id="ARBA00022553"/>
    </source>
</evidence>
<dbReference type="GO" id="GO:0047280">
    <property type="term" value="F:nicotinamide phosphoribosyltransferase activity"/>
    <property type="evidence" value="ECO:0007669"/>
    <property type="project" value="UniProtKB-ARBA"/>
</dbReference>